<proteinExistence type="inferred from homology"/>
<feature type="transmembrane region" description="Helical" evidence="11">
    <location>
        <begin position="336"/>
        <end position="358"/>
    </location>
</feature>
<accession>A0A9R0Z5R8</accession>
<evidence type="ECO:0000256" key="7">
    <source>
        <dbReference type="ARBA" id="ARBA00022840"/>
    </source>
</evidence>
<keyword evidence="8" id="KW-1278">Translocase</keyword>
<keyword evidence="10 11" id="KW-0472">Membrane</keyword>
<evidence type="ECO:0000256" key="5">
    <source>
        <dbReference type="ARBA" id="ARBA00022737"/>
    </source>
</evidence>
<dbReference type="GO" id="GO:0005524">
    <property type="term" value="F:ATP binding"/>
    <property type="evidence" value="ECO:0007669"/>
    <property type="project" value="UniProtKB-KW"/>
</dbReference>
<evidence type="ECO:0000259" key="12">
    <source>
        <dbReference type="PROSITE" id="PS50929"/>
    </source>
</evidence>
<feature type="transmembrane region" description="Helical" evidence="11">
    <location>
        <begin position="247"/>
        <end position="273"/>
    </location>
</feature>
<keyword evidence="5" id="KW-0677">Repeat</keyword>
<evidence type="ECO:0000313" key="13">
    <source>
        <dbReference type="EMBL" id="VAI70525.1"/>
    </source>
</evidence>
<evidence type="ECO:0000256" key="8">
    <source>
        <dbReference type="ARBA" id="ARBA00022967"/>
    </source>
</evidence>
<name>A0A9R0Z5R8_TRITD</name>
<reference evidence="13 14" key="1">
    <citation type="submission" date="2017-09" db="EMBL/GenBank/DDBJ databases">
        <authorList>
            <consortium name="International Durum Wheat Genome Sequencing Consortium (IDWGSC)"/>
            <person name="Milanesi L."/>
        </authorList>
    </citation>
    <scope>NUCLEOTIDE SEQUENCE [LARGE SCALE GENOMIC DNA]</scope>
    <source>
        <strain evidence="14">cv. Svevo</strain>
    </source>
</reference>
<dbReference type="Pfam" id="PF00005">
    <property type="entry name" value="ABC_tran"/>
    <property type="match status" value="2"/>
</dbReference>
<dbReference type="CDD" id="cd18580">
    <property type="entry name" value="ABC_6TM_ABCC_D2"/>
    <property type="match status" value="1"/>
</dbReference>
<dbReference type="FunFam" id="1.20.1560.10:FF:000002">
    <property type="entry name" value="ABC transporter C family member 5"/>
    <property type="match status" value="1"/>
</dbReference>
<feature type="transmembrane region" description="Helical" evidence="11">
    <location>
        <begin position="208"/>
        <end position="227"/>
    </location>
</feature>
<dbReference type="EMBL" id="LT934123">
    <property type="protein sequence ID" value="VAI70525.1"/>
    <property type="molecule type" value="Genomic_DNA"/>
</dbReference>
<evidence type="ECO:0000256" key="3">
    <source>
        <dbReference type="ARBA" id="ARBA00022448"/>
    </source>
</evidence>
<gene>
    <name evidence="13" type="ORF">TRITD_7Av1G034910</name>
</gene>
<dbReference type="PANTHER" id="PTHR24223:SF369">
    <property type="entry name" value="ABC TRANSPORTER C FAMILY MEMBER 10"/>
    <property type="match status" value="1"/>
</dbReference>
<dbReference type="InterPro" id="IPR050173">
    <property type="entry name" value="ABC_transporter_C-like"/>
</dbReference>
<comment type="similarity">
    <text evidence="2">Belongs to the ABC transporter superfamily. ABCC family. Conjugate transporter (TC 3.A.1.208) subfamily.</text>
</comment>
<evidence type="ECO:0000313" key="14">
    <source>
        <dbReference type="Proteomes" id="UP000324705"/>
    </source>
</evidence>
<keyword evidence="7" id="KW-0067">ATP-binding</keyword>
<dbReference type="GO" id="GO:0016020">
    <property type="term" value="C:membrane"/>
    <property type="evidence" value="ECO:0007669"/>
    <property type="project" value="UniProtKB-SubCell"/>
</dbReference>
<keyword evidence="3" id="KW-0813">Transport</keyword>
<dbReference type="InterPro" id="IPR011527">
    <property type="entry name" value="ABC1_TM_dom"/>
</dbReference>
<dbReference type="InterPro" id="IPR036640">
    <property type="entry name" value="ABC1_TM_sf"/>
</dbReference>
<evidence type="ECO:0000256" key="11">
    <source>
        <dbReference type="SAM" id="Phobius"/>
    </source>
</evidence>
<evidence type="ECO:0000256" key="10">
    <source>
        <dbReference type="ARBA" id="ARBA00023136"/>
    </source>
</evidence>
<dbReference type="SUPFAM" id="SSF90123">
    <property type="entry name" value="ABC transporter transmembrane region"/>
    <property type="match status" value="1"/>
</dbReference>
<dbReference type="Gene3D" id="1.20.1560.10">
    <property type="entry name" value="ABC transporter type 1, transmembrane domain"/>
    <property type="match status" value="1"/>
</dbReference>
<evidence type="ECO:0000256" key="9">
    <source>
        <dbReference type="ARBA" id="ARBA00022989"/>
    </source>
</evidence>
<dbReference type="Proteomes" id="UP000324705">
    <property type="component" value="Chromosome 7A"/>
</dbReference>
<keyword evidence="4 11" id="KW-0812">Transmembrane</keyword>
<dbReference type="InterPro" id="IPR044726">
    <property type="entry name" value="ABCC_6TM_D2"/>
</dbReference>
<dbReference type="FunFam" id="3.40.50.300:FF:004162">
    <property type="entry name" value="ATP binding cassette subfamily C member 5"/>
    <property type="match status" value="1"/>
</dbReference>
<protein>
    <recommendedName>
        <fullName evidence="12">ABC transmembrane type-1 domain-containing protein</fullName>
    </recommendedName>
</protein>
<dbReference type="AlphaFoldDB" id="A0A9R0Z5R8"/>
<keyword evidence="14" id="KW-1185">Reference proteome</keyword>
<dbReference type="InterPro" id="IPR003439">
    <property type="entry name" value="ABC_transporter-like_ATP-bd"/>
</dbReference>
<dbReference type="GO" id="GO:0016887">
    <property type="term" value="F:ATP hydrolysis activity"/>
    <property type="evidence" value="ECO:0007669"/>
    <property type="project" value="InterPro"/>
</dbReference>
<evidence type="ECO:0000256" key="6">
    <source>
        <dbReference type="ARBA" id="ARBA00022741"/>
    </source>
</evidence>
<dbReference type="PANTHER" id="PTHR24223">
    <property type="entry name" value="ATP-BINDING CASSETTE SUB-FAMILY C"/>
    <property type="match status" value="1"/>
</dbReference>
<dbReference type="InterPro" id="IPR027417">
    <property type="entry name" value="P-loop_NTPase"/>
</dbReference>
<keyword evidence="9 11" id="KW-1133">Transmembrane helix</keyword>
<sequence length="640" mass="71059">MDRQRYHNTLVRCSLVKDLEMLPYGDCTQIGERGVNLSGGQKQRVQLARALYQNADIYLLDDPFSAVDAHTATSLFNEYVMSALSDKTVLLVTHQVDFLPVFDSILLMSDGEVIRSAPYQDLLADCEEFKDLVNAHKDTMGVSHHKNNIPHQRSKEASIKETDGIHGSRYTESMKPSPADQLIKKEERETGDAVFKSYMLYLRQKKGFLYFFLCMISHIIFVAGQILQNSWMAANVQNPHVSTLKLISVYIIIGACTMIFLLSRSLTVVVLGVQSSRSLFSQLLNSLFHAPMSFFDSTPLGRVLSRVSSDLSIVDLDIPFALVVSLGTSLNACSNLGVLAVVTWQVLFVSVPMIVLAIRLQRYYLASAKELMRINGTTKSALASHLGESIAGAITIRAFEGEDRFFAKNLDLIDKNASPYFCNFAATEWLIQRIEIMSAIVLSSSAFVMALLPQETFSPGFVGMALSYGLSLNTSFVFFTQSQCNLGNQIISVERVSQYMDIPSEAVEVIEDNRPLPDWPQNGNVEIRHLKIRYRIDAPLVLHGITCSFEGGDKIGIVGRTGSGKTTLIGALFRLVEPDEGKIIIDSVDISTIGLHDLRSRLGIIPQDPTLFQGTIRYNLDPLGQFSDEKIWGSCQMSTS</sequence>
<evidence type="ECO:0000256" key="2">
    <source>
        <dbReference type="ARBA" id="ARBA00009726"/>
    </source>
</evidence>
<dbReference type="GO" id="GO:0140359">
    <property type="term" value="F:ABC-type transporter activity"/>
    <property type="evidence" value="ECO:0007669"/>
    <property type="project" value="InterPro"/>
</dbReference>
<evidence type="ECO:0000256" key="4">
    <source>
        <dbReference type="ARBA" id="ARBA00022692"/>
    </source>
</evidence>
<comment type="subcellular location">
    <subcellularLocation>
        <location evidence="1">Membrane</location>
        <topology evidence="1">Multi-pass membrane protein</topology>
    </subcellularLocation>
</comment>
<feature type="domain" description="ABC transmembrane type-1" evidence="12">
    <location>
        <begin position="219"/>
        <end position="488"/>
    </location>
</feature>
<dbReference type="Gramene" id="TRITD7Av1G034910.30">
    <property type="protein sequence ID" value="TRITD7Av1G034910.30"/>
    <property type="gene ID" value="TRITD7Av1G034910"/>
</dbReference>
<keyword evidence="6" id="KW-0547">Nucleotide-binding</keyword>
<dbReference type="SUPFAM" id="SSF52540">
    <property type="entry name" value="P-loop containing nucleoside triphosphate hydrolases"/>
    <property type="match status" value="2"/>
</dbReference>
<dbReference type="Pfam" id="PF00664">
    <property type="entry name" value="ABC_membrane"/>
    <property type="match status" value="1"/>
</dbReference>
<evidence type="ECO:0000256" key="1">
    <source>
        <dbReference type="ARBA" id="ARBA00004141"/>
    </source>
</evidence>
<organism evidence="13 14">
    <name type="scientific">Triticum turgidum subsp. durum</name>
    <name type="common">Durum wheat</name>
    <name type="synonym">Triticum durum</name>
    <dbReference type="NCBI Taxonomy" id="4567"/>
    <lineage>
        <taxon>Eukaryota</taxon>
        <taxon>Viridiplantae</taxon>
        <taxon>Streptophyta</taxon>
        <taxon>Embryophyta</taxon>
        <taxon>Tracheophyta</taxon>
        <taxon>Spermatophyta</taxon>
        <taxon>Magnoliopsida</taxon>
        <taxon>Liliopsida</taxon>
        <taxon>Poales</taxon>
        <taxon>Poaceae</taxon>
        <taxon>BOP clade</taxon>
        <taxon>Pooideae</taxon>
        <taxon>Triticodae</taxon>
        <taxon>Triticeae</taxon>
        <taxon>Triticinae</taxon>
        <taxon>Triticum</taxon>
    </lineage>
</organism>
<dbReference type="Gene3D" id="3.40.50.300">
    <property type="entry name" value="P-loop containing nucleotide triphosphate hydrolases"/>
    <property type="match status" value="2"/>
</dbReference>
<dbReference type="PROSITE" id="PS50929">
    <property type="entry name" value="ABC_TM1F"/>
    <property type="match status" value="1"/>
</dbReference>